<protein>
    <submittedName>
        <fullName evidence="8">Arginine transport ATP-binding protein ArtM</fullName>
    </submittedName>
</protein>
<proteinExistence type="predicted"/>
<keyword evidence="1" id="KW-0813">Transport</keyword>
<dbReference type="InterPro" id="IPR050086">
    <property type="entry name" value="MetN_ABC_transporter-like"/>
</dbReference>
<keyword evidence="6" id="KW-0472">Membrane</keyword>
<dbReference type="PANTHER" id="PTHR43166:SF6">
    <property type="entry name" value="PHOSPHONATES IMPORT ATP-BINDING PROTEIN PHNC"/>
    <property type="match status" value="1"/>
</dbReference>
<evidence type="ECO:0000256" key="2">
    <source>
        <dbReference type="ARBA" id="ARBA00022475"/>
    </source>
</evidence>
<dbReference type="InterPro" id="IPR027417">
    <property type="entry name" value="P-loop_NTPase"/>
</dbReference>
<dbReference type="SUPFAM" id="SSF52540">
    <property type="entry name" value="P-loop containing nucleoside triphosphate hydrolases"/>
    <property type="match status" value="1"/>
</dbReference>
<evidence type="ECO:0000313" key="9">
    <source>
        <dbReference type="Proteomes" id="UP000247465"/>
    </source>
</evidence>
<dbReference type="SMART" id="SM00382">
    <property type="entry name" value="AAA"/>
    <property type="match status" value="1"/>
</dbReference>
<dbReference type="GO" id="GO:0016887">
    <property type="term" value="F:ATP hydrolysis activity"/>
    <property type="evidence" value="ECO:0007669"/>
    <property type="project" value="InterPro"/>
</dbReference>
<dbReference type="InterPro" id="IPR003593">
    <property type="entry name" value="AAA+_ATPase"/>
</dbReference>
<evidence type="ECO:0000313" key="8">
    <source>
        <dbReference type="EMBL" id="AWT60804.1"/>
    </source>
</evidence>
<keyword evidence="4 8" id="KW-0067">ATP-binding</keyword>
<evidence type="ECO:0000256" key="1">
    <source>
        <dbReference type="ARBA" id="ARBA00022448"/>
    </source>
</evidence>
<keyword evidence="5" id="KW-1278">Translocase</keyword>
<accession>A0A2Z4AK23</accession>
<dbReference type="Proteomes" id="UP000247465">
    <property type="component" value="Chromosome"/>
</dbReference>
<organism evidence="8 9">
    <name type="scientific">Candidatus Moanibacter tarae</name>
    <dbReference type="NCBI Taxonomy" id="2200854"/>
    <lineage>
        <taxon>Bacteria</taxon>
        <taxon>Pseudomonadati</taxon>
        <taxon>Verrucomicrobiota</taxon>
        <taxon>Opitutia</taxon>
        <taxon>Puniceicoccales</taxon>
        <taxon>Puniceicoccales incertae sedis</taxon>
        <taxon>Candidatus Moanibacter</taxon>
    </lineage>
</organism>
<gene>
    <name evidence="8" type="primary">artM</name>
    <name evidence="8" type="ORF">DF168_02024</name>
</gene>
<evidence type="ECO:0000259" key="7">
    <source>
        <dbReference type="PROSITE" id="PS50893"/>
    </source>
</evidence>
<reference evidence="8 9" key="1">
    <citation type="submission" date="2018-06" db="EMBL/GenBank/DDBJ databases">
        <title>Draft Genome Sequence of a Novel Marine Bacterium Related to the Verrucomicrobia.</title>
        <authorList>
            <person name="Vosseberg J."/>
            <person name="Martijn J."/>
            <person name="Ettema T.J.G."/>
        </authorList>
    </citation>
    <scope>NUCLEOTIDE SEQUENCE [LARGE SCALE GENOMIC DNA]</scope>
    <source>
        <strain evidence="8">TARA_B100001123</strain>
    </source>
</reference>
<evidence type="ECO:0000256" key="3">
    <source>
        <dbReference type="ARBA" id="ARBA00022741"/>
    </source>
</evidence>
<feature type="domain" description="ABC transporter" evidence="7">
    <location>
        <begin position="12"/>
        <end position="255"/>
    </location>
</feature>
<sequence length="257" mass="28227">MDSSSDQLFPLIEISNLHVLFGNHRALDVEILRVNRGERIFVLGRSGSGKTTLACLIKGRTKPSAGSVKVLGVDPATPDDNPELGMGRRIAIIDQEFFLVPRMSVIANVLTGCLGRVPSWKSIIGCYPEEELLRAEAILREVELIQLSDRKIDTLSGGQRQRTAIARALMQESEIILADEPVSNLDPELAEDALGLLNECVQRRGVTLVVNLHQPSLARRFADRIIGLSEGRIVYDGPPKDFTTAEAAFLYQTKGID</sequence>
<dbReference type="KEGG" id="mtar:DF168_02024"/>
<evidence type="ECO:0000256" key="5">
    <source>
        <dbReference type="ARBA" id="ARBA00022967"/>
    </source>
</evidence>
<dbReference type="GO" id="GO:0005524">
    <property type="term" value="F:ATP binding"/>
    <property type="evidence" value="ECO:0007669"/>
    <property type="project" value="UniProtKB-KW"/>
</dbReference>
<dbReference type="AlphaFoldDB" id="A0A2Z4AK23"/>
<dbReference type="Gene3D" id="3.40.50.300">
    <property type="entry name" value="P-loop containing nucleotide triphosphate hydrolases"/>
    <property type="match status" value="1"/>
</dbReference>
<name>A0A2Z4AK23_9BACT</name>
<keyword evidence="3" id="KW-0547">Nucleotide-binding</keyword>
<evidence type="ECO:0000256" key="4">
    <source>
        <dbReference type="ARBA" id="ARBA00022840"/>
    </source>
</evidence>
<evidence type="ECO:0000256" key="6">
    <source>
        <dbReference type="ARBA" id="ARBA00023136"/>
    </source>
</evidence>
<dbReference type="PANTHER" id="PTHR43166">
    <property type="entry name" value="AMINO ACID IMPORT ATP-BINDING PROTEIN"/>
    <property type="match status" value="1"/>
</dbReference>
<dbReference type="PROSITE" id="PS50893">
    <property type="entry name" value="ABC_TRANSPORTER_2"/>
    <property type="match status" value="1"/>
</dbReference>
<dbReference type="EMBL" id="CP029803">
    <property type="protein sequence ID" value="AWT60804.1"/>
    <property type="molecule type" value="Genomic_DNA"/>
</dbReference>
<dbReference type="Pfam" id="PF00005">
    <property type="entry name" value="ABC_tran"/>
    <property type="match status" value="1"/>
</dbReference>
<keyword evidence="2" id="KW-1003">Cell membrane</keyword>
<dbReference type="InterPro" id="IPR003439">
    <property type="entry name" value="ABC_transporter-like_ATP-bd"/>
</dbReference>